<dbReference type="InterPro" id="IPR018200">
    <property type="entry name" value="USP_CS"/>
</dbReference>
<dbReference type="InterPro" id="IPR038765">
    <property type="entry name" value="Papain-like_cys_pep_sf"/>
</dbReference>
<dbReference type="CDD" id="cd02659">
    <property type="entry name" value="peptidase_C19C"/>
    <property type="match status" value="1"/>
</dbReference>
<dbReference type="EMBL" id="ML121543">
    <property type="protein sequence ID" value="RPB24183.1"/>
    <property type="molecule type" value="Genomic_DNA"/>
</dbReference>
<dbReference type="GO" id="GO:0004843">
    <property type="term" value="F:cysteine-type deubiquitinase activity"/>
    <property type="evidence" value="ECO:0007669"/>
    <property type="project" value="InterPro"/>
</dbReference>
<feature type="compositionally biased region" description="Polar residues" evidence="1">
    <location>
        <begin position="180"/>
        <end position="189"/>
    </location>
</feature>
<dbReference type="PROSITE" id="PS50235">
    <property type="entry name" value="USP_3"/>
    <property type="match status" value="1"/>
</dbReference>
<feature type="region of interest" description="Disordered" evidence="1">
    <location>
        <begin position="1"/>
        <end position="155"/>
    </location>
</feature>
<evidence type="ECO:0000259" key="2">
    <source>
        <dbReference type="PROSITE" id="PS50235"/>
    </source>
</evidence>
<proteinExistence type="predicted"/>
<keyword evidence="4" id="KW-1185">Reference proteome</keyword>
<dbReference type="GO" id="GO:0005634">
    <property type="term" value="C:nucleus"/>
    <property type="evidence" value="ECO:0007669"/>
    <property type="project" value="TreeGrafter"/>
</dbReference>
<feature type="compositionally biased region" description="Low complexity" evidence="1">
    <location>
        <begin position="74"/>
        <end position="95"/>
    </location>
</feature>
<dbReference type="Gene3D" id="3.90.70.10">
    <property type="entry name" value="Cysteine proteinases"/>
    <property type="match status" value="1"/>
</dbReference>
<feature type="compositionally biased region" description="Basic and acidic residues" evidence="1">
    <location>
        <begin position="64"/>
        <end position="73"/>
    </location>
</feature>
<dbReference type="Proteomes" id="UP000267821">
    <property type="component" value="Unassembled WGS sequence"/>
</dbReference>
<feature type="domain" description="USP" evidence="2">
    <location>
        <begin position="1612"/>
        <end position="1944"/>
    </location>
</feature>
<dbReference type="GO" id="GO:0016579">
    <property type="term" value="P:protein deubiquitination"/>
    <property type="evidence" value="ECO:0007669"/>
    <property type="project" value="InterPro"/>
</dbReference>
<name>A0A3N4LMN3_9PEZI</name>
<dbReference type="PROSITE" id="PS00973">
    <property type="entry name" value="USP_2"/>
    <property type="match status" value="1"/>
</dbReference>
<dbReference type="FunFam" id="3.90.70.10:FF:000136">
    <property type="entry name" value="Ubiquitin C-terminal hydrolase, putative"/>
    <property type="match status" value="1"/>
</dbReference>
<reference evidence="3 4" key="1">
    <citation type="journal article" date="2018" name="Nat. Ecol. Evol.">
        <title>Pezizomycetes genomes reveal the molecular basis of ectomycorrhizal truffle lifestyle.</title>
        <authorList>
            <person name="Murat C."/>
            <person name="Payen T."/>
            <person name="Noel B."/>
            <person name="Kuo A."/>
            <person name="Morin E."/>
            <person name="Chen J."/>
            <person name="Kohler A."/>
            <person name="Krizsan K."/>
            <person name="Balestrini R."/>
            <person name="Da Silva C."/>
            <person name="Montanini B."/>
            <person name="Hainaut M."/>
            <person name="Levati E."/>
            <person name="Barry K.W."/>
            <person name="Belfiori B."/>
            <person name="Cichocki N."/>
            <person name="Clum A."/>
            <person name="Dockter R.B."/>
            <person name="Fauchery L."/>
            <person name="Guy J."/>
            <person name="Iotti M."/>
            <person name="Le Tacon F."/>
            <person name="Lindquist E.A."/>
            <person name="Lipzen A."/>
            <person name="Malagnac F."/>
            <person name="Mello A."/>
            <person name="Molinier V."/>
            <person name="Miyauchi S."/>
            <person name="Poulain J."/>
            <person name="Riccioni C."/>
            <person name="Rubini A."/>
            <person name="Sitrit Y."/>
            <person name="Splivallo R."/>
            <person name="Traeger S."/>
            <person name="Wang M."/>
            <person name="Zifcakova L."/>
            <person name="Wipf D."/>
            <person name="Zambonelli A."/>
            <person name="Paolocci F."/>
            <person name="Nowrousian M."/>
            <person name="Ottonello S."/>
            <person name="Baldrian P."/>
            <person name="Spatafora J.W."/>
            <person name="Henrissat B."/>
            <person name="Nagy L.G."/>
            <person name="Aury J.M."/>
            <person name="Wincker P."/>
            <person name="Grigoriev I.V."/>
            <person name="Bonfante P."/>
            <person name="Martin F.M."/>
        </authorList>
    </citation>
    <scope>NUCLEOTIDE SEQUENCE [LARGE SCALE GENOMIC DNA]</scope>
    <source>
        <strain evidence="3 4">ATCC MYA-4762</strain>
    </source>
</reference>
<evidence type="ECO:0000313" key="3">
    <source>
        <dbReference type="EMBL" id="RPB24183.1"/>
    </source>
</evidence>
<dbReference type="InParanoid" id="A0A3N4LMN3"/>
<dbReference type="InterPro" id="IPR028889">
    <property type="entry name" value="USP"/>
</dbReference>
<organism evidence="3 4">
    <name type="scientific">Terfezia boudieri ATCC MYA-4762</name>
    <dbReference type="NCBI Taxonomy" id="1051890"/>
    <lineage>
        <taxon>Eukaryota</taxon>
        <taxon>Fungi</taxon>
        <taxon>Dikarya</taxon>
        <taxon>Ascomycota</taxon>
        <taxon>Pezizomycotina</taxon>
        <taxon>Pezizomycetes</taxon>
        <taxon>Pezizales</taxon>
        <taxon>Pezizaceae</taxon>
        <taxon>Terfezia</taxon>
    </lineage>
</organism>
<dbReference type="SUPFAM" id="SSF54001">
    <property type="entry name" value="Cysteine proteinases"/>
    <property type="match status" value="1"/>
</dbReference>
<dbReference type="InterPro" id="IPR050164">
    <property type="entry name" value="Peptidase_C19"/>
</dbReference>
<evidence type="ECO:0000313" key="4">
    <source>
        <dbReference type="Proteomes" id="UP000267821"/>
    </source>
</evidence>
<evidence type="ECO:0000256" key="1">
    <source>
        <dbReference type="SAM" id="MobiDB-lite"/>
    </source>
</evidence>
<gene>
    <name evidence="3" type="ORF">L211DRAFT_808584</name>
</gene>
<dbReference type="PANTHER" id="PTHR24006:SF827">
    <property type="entry name" value="UBIQUITIN CARBOXYL-TERMINAL HYDROLASE 34"/>
    <property type="match status" value="1"/>
</dbReference>
<feature type="compositionally biased region" description="Basic and acidic residues" evidence="1">
    <location>
        <begin position="19"/>
        <end position="44"/>
    </location>
</feature>
<dbReference type="STRING" id="1051890.A0A3N4LMN3"/>
<feature type="region of interest" description="Disordered" evidence="1">
    <location>
        <begin position="170"/>
        <end position="194"/>
    </location>
</feature>
<dbReference type="Pfam" id="PF12030">
    <property type="entry name" value="DUF3517"/>
    <property type="match status" value="1"/>
</dbReference>
<feature type="compositionally biased region" description="Polar residues" evidence="1">
    <location>
        <begin position="52"/>
        <end position="63"/>
    </location>
</feature>
<accession>A0A3N4LMN3</accession>
<dbReference type="OrthoDB" id="420187at2759"/>
<dbReference type="InterPro" id="IPR001394">
    <property type="entry name" value="Peptidase_C19_UCH"/>
</dbReference>
<dbReference type="InterPro" id="IPR021905">
    <property type="entry name" value="DUF3517"/>
</dbReference>
<dbReference type="PANTHER" id="PTHR24006">
    <property type="entry name" value="UBIQUITIN CARBOXYL-TERMINAL HYDROLASE"/>
    <property type="match status" value="1"/>
</dbReference>
<dbReference type="Pfam" id="PF00443">
    <property type="entry name" value="UCH"/>
    <property type="match status" value="1"/>
</dbReference>
<dbReference type="GO" id="GO:0005829">
    <property type="term" value="C:cytosol"/>
    <property type="evidence" value="ECO:0007669"/>
    <property type="project" value="TreeGrafter"/>
</dbReference>
<protein>
    <recommendedName>
        <fullName evidence="2">USP domain-containing protein</fullName>
    </recommendedName>
</protein>
<sequence>MDRNGDHMAVDPVSPAANYKEKEFFEDQPIRPRRNSIEDQDSSRPRKRLATMGSTTPQGSSPATDKEDMDRSPRSTTLSPSSTTTAMTPNPAPTLADQAMDQTPDAPLPLHDPTTEELPVKELPTSPVPTHEATAAVCPPRPLPDAVETSDDGPVYPDAQEPIIISVEPEREPSLSPSEITSASGSPWQDGSYLRSPEVEVEELDGMEEDEVLAESITVVGDDPERSLFDHKEILNQIAREFALGPNPRIQLNNVEGFLARFLASSEEDQMKSLHSQSKTWYHIPELVRHLLKRREVFSQEFVQGRNQYGRRIMAKLLTRFLQLSIKFTELEQRIFQDTPSNSALTPFSDKFLAASAEILIAHDDLFIHLQKDYHIDLASDVAVTLPELLETWGGLQAIKGYIQGIYLHLSEKPKLLGFTTGPLNFIAEFLRSAFQRDWLHEVDQDKRQSFMTKLCEGVMEIVAMAEGRTKKILESQGQSVNIKDYAQVVDILGNCVSYLNASIYNYGLQLLPQQSLENFHSLSPHERGEYSQALFKLPMFTTMIRCNRMDCRLSGISKLTDCLLNLWRSLGGESNPSPALRFMADDIRRSGIIEYLVGPESHPELIRLSYNIGSFLVVNHCLTPDILQAVWQPLIDNKDPRIVQGVIKMVVEFVGHMQYSNMVDLCRRAIDIPFSSYDTSMLDFVSHIISTTPRKYVDSSESHPCLDSAPYLLIIGLIRKAWIAEDEGQTCKGVSPSIISDNMSHELINLTQYGPPPDMRKRIYLECVTDIKNKNASATGSIIVLWALLQRRPRTTGGESPDINILTRELGCVDALIDDIAAFVESHRNRDPGLRARKLKARLDLLHWILLRSPGRITPLQIEQVCEYLIGSKSLGYQERDMAFNNFASLANPNPFLDHFFQHVYPTLNPLYLSLNCLEACKKWVEYTNRSPPQVSSTQVVLLKGMEQVWKVILTVPERHLYLEAINFLIKMYLESYPVTKNGPDVIYATHCSLVETCIQQLTSCVVESKVSNDTNVFEQSMVVDMPEKELGERQRKFERAIAVLNELLKGYRAKPRYPPGANIANGHGENRKILGTPIVITIRGYNQGSAMPVQNIHMGSLDSAEDLHKQITRVVGSSDYRTILSGQELYLRGEPQKTLGEIGFSGPVTLMVQKRPTENGQAAEPAFKGVPNSVEAKILEHFDELYEMLDSREHQGQLIHDLLRQFPPQPRAQDILVSESVPPEDILPLAAPYRSLYLLNAMRVWVDDTVQTEETIKYANRMVNGLICFLMKQDLAGNSLIELRFHVLNDAIGILNKFLTTPLKNSESFGSCFGDETKFTSQIINIWEYCLQPQYSRFEVSPALAVGAFLLMLEAARLRKGIWTAFTTSKKCSQATERMLLHDPRESVRKSIVSFMARTCNNTNSHSSFGDVPCIEVARFFWSMLVDMLPQAFSYEEQATQLFDIAKYFLDYLGRNSEIDSTVLNKYFLAWTDVLITHKVKQIIGRPSEDYIVIGYTTLLLTCRKFLRGRLECSDLPSRIIGIFCNLLFTPLTHPGTEGEIPEETLPCMGSITREKLYQLFLQLSEDESVNNTIVRLLSELVSQDQTAILPETLWNFDRTQLTISNAGRVGLRNLSNTCYLNSLITQLFMNVPFRSFILNMTVDDPEDSQNLLHAIKSLFAKMQNGLVKTADTRELAQAIKDYENNEIDVTVQMDVDEFFNLLFDRIEGQLESVEQKNMFRSFYGGKLVQQVKSKECPHISEREEPFSAIQCDIKGKTGLQESLKAYVEGEIMEGDNKYSCTSCSKHVDAVKRACLKEIPDHLIFHLKRFEFDLNTMVRSKINDSFEFPECIDMRPYTIQYLSDSDPCTTPDVFQLAGVLVHNGTAESGHYYSYIKDRHEFNEHSNSIWFEFNDSEVSSFDPSVIPHQCYGGTDFIGPSKELGQPIAFQKSYSAYMLFYERVKPLQTDEQKLSSLRKIPIARDLAIDILQDNERSVRRYCLFDGLYLTFTTKILRQSHTLRVDNSTPDTELVEQQALQLALKTFEQIAARIKDSREADDLFITIRELVQSRNSISCAKGFLRWICDNPEPYRLILLRCPHQRIRESFANLVLTALIQIRCTDHVTTEDEDIPPFSEYHRIFDDVLRATLDLWECLNHFFKPWDEYFLILTGITNFGKKEKEILLRLPILKRCFWLFMPEYLDREVRGIHPNVVKLFEKNPKRISCRMLLEFMERLLEPIHIGLSSCKNEDYRTFAPEHGAYPLTHEEKELLFLTVEKDRTVVNVFFFKQVFYNLNGPSTQRMIRNFLILDQESTTLLGFIDPLKAALMNGIVIDPANEAAPYLEALVEYCTHIKHPTHVKEIVSRVAEEVGTIGMNGGAEHFTFFYHLLISRNQKLKPPTFATNRVIETVPQWAPPLLCFPEQEVRENTEHLLKEKLFQPRFEGTTSEGRRRIIENAVEKLPEACFRFAEDKFLKNKDLCVAADEKTFDSLFRILELCPRNDVEEDPGYSSRIDALRNLLIRHVEELELGSENWAASDVGSDSNHELGDDDSV</sequence>